<feature type="modified residue" description="O-(pantetheine 4'-phosphoryl)serine" evidence="5">
    <location>
        <position position="35"/>
    </location>
</feature>
<proteinExistence type="inferred from homology"/>
<evidence type="ECO:0000256" key="2">
    <source>
        <dbReference type="ARBA" id="ARBA00022490"/>
    </source>
</evidence>
<dbReference type="Pfam" id="PF00550">
    <property type="entry name" value="PP-binding"/>
    <property type="match status" value="1"/>
</dbReference>
<organism evidence="7 8">
    <name type="scientific">Streptococcus varani</name>
    <dbReference type="NCBI Taxonomy" id="1608583"/>
    <lineage>
        <taxon>Bacteria</taxon>
        <taxon>Bacillati</taxon>
        <taxon>Bacillota</taxon>
        <taxon>Bacilli</taxon>
        <taxon>Lactobacillales</taxon>
        <taxon>Streptococcaceae</taxon>
        <taxon>Streptococcus</taxon>
    </lineage>
</organism>
<keyword evidence="1 5" id="KW-0596">Phosphopantetheine</keyword>
<name>A0A0E3WET6_9STRE</name>
<dbReference type="PROSITE" id="PS50075">
    <property type="entry name" value="CARRIER"/>
    <property type="match status" value="1"/>
</dbReference>
<evidence type="ECO:0000256" key="5">
    <source>
        <dbReference type="HAMAP-Rule" id="MF_00565"/>
    </source>
</evidence>
<sequence length="79" mass="9031">MDVKTKVIELIDELFMEDVSDMMDEDLFDAGILDSMGTVLLIVELENAFDIKVPISEFGRDDWNTVNKIIDGVEELRHV</sequence>
<keyword evidence="3 5" id="KW-0597">Phosphoprotein</keyword>
<dbReference type="AlphaFoldDB" id="A0A0E3WET6"/>
<comment type="PTM">
    <text evidence="5">4'-phosphopantetheine is transferred from CoA to a specific serine of apo-DCP.</text>
</comment>
<comment type="function">
    <text evidence="5">Carrier protein involved in the D-alanylation of lipoteichoic acid (LTA). The loading of thioester-linked D-alanine onto DltC is catalyzed by D-alanine--D-alanyl carrier protein ligase DltA. The DltC-carried D-alanyl group is further transferred to cell membrane phosphatidylglycerol (PG) by forming an ester bond, probably catalyzed by DltD. D-alanylation of LTA plays an important role in modulating the properties of the cell wall in Gram-positive bacteria, influencing the net charge of the cell wall.</text>
</comment>
<dbReference type="RefSeq" id="WP_093649949.1">
    <property type="nucleotide sequence ID" value="NZ_CTEN01000001.1"/>
</dbReference>
<dbReference type="InterPro" id="IPR009081">
    <property type="entry name" value="PP-bd_ACP"/>
</dbReference>
<dbReference type="NCBIfam" id="NF003464">
    <property type="entry name" value="PRK05087.1"/>
    <property type="match status" value="1"/>
</dbReference>
<dbReference type="Gene3D" id="1.10.1200.10">
    <property type="entry name" value="ACP-like"/>
    <property type="match status" value="1"/>
</dbReference>
<dbReference type="GO" id="GO:0036370">
    <property type="term" value="F:D-alanyl carrier activity"/>
    <property type="evidence" value="ECO:0007669"/>
    <property type="project" value="UniProtKB-UniRule"/>
</dbReference>
<gene>
    <name evidence="7" type="primary">dltC_1</name>
    <name evidence="5" type="synonym">dltC</name>
    <name evidence="7" type="ORF">BN1356_00629</name>
</gene>
<evidence type="ECO:0000259" key="6">
    <source>
        <dbReference type="PROSITE" id="PS50075"/>
    </source>
</evidence>
<keyword evidence="8" id="KW-1185">Reference proteome</keyword>
<dbReference type="STRING" id="1608583.BN1356_00629"/>
<comment type="pathway">
    <text evidence="5">Cell wall biogenesis; lipoteichoic acid biosynthesis.</text>
</comment>
<protein>
    <recommendedName>
        <fullName evidence="5">D-alanyl carrier protein</fullName>
        <shortName evidence="5">DCP</shortName>
    </recommendedName>
    <alternativeName>
        <fullName evidence="5">D-alanine--poly(phosphoribitol) ligase subunit 2</fullName>
    </alternativeName>
</protein>
<keyword evidence="4 5" id="KW-0961">Cell wall biogenesis/degradation</keyword>
<evidence type="ECO:0000256" key="3">
    <source>
        <dbReference type="ARBA" id="ARBA00022553"/>
    </source>
</evidence>
<dbReference type="InterPro" id="IPR003230">
    <property type="entry name" value="DltC"/>
</dbReference>
<comment type="subcellular location">
    <subcellularLocation>
        <location evidence="5">Cytoplasm</location>
    </subcellularLocation>
</comment>
<dbReference type="EMBL" id="CTEN01000001">
    <property type="protein sequence ID" value="CQR24270.1"/>
    <property type="molecule type" value="Genomic_DNA"/>
</dbReference>
<dbReference type="UniPathway" id="UPA00556"/>
<dbReference type="Proteomes" id="UP000198604">
    <property type="component" value="Unassembled WGS sequence"/>
</dbReference>
<evidence type="ECO:0000256" key="1">
    <source>
        <dbReference type="ARBA" id="ARBA00022450"/>
    </source>
</evidence>
<dbReference type="OrthoDB" id="6462171at2"/>
<evidence type="ECO:0000256" key="4">
    <source>
        <dbReference type="ARBA" id="ARBA00023316"/>
    </source>
</evidence>
<accession>A0A0E3WET6</accession>
<evidence type="ECO:0000313" key="8">
    <source>
        <dbReference type="Proteomes" id="UP000198604"/>
    </source>
</evidence>
<comment type="similarity">
    <text evidence="5">Belongs to the DltC family.</text>
</comment>
<dbReference type="GO" id="GO:0005737">
    <property type="term" value="C:cytoplasm"/>
    <property type="evidence" value="ECO:0007669"/>
    <property type="project" value="UniProtKB-SubCell"/>
</dbReference>
<dbReference type="HAMAP" id="MF_00565">
    <property type="entry name" value="DltC"/>
    <property type="match status" value="1"/>
</dbReference>
<feature type="domain" description="Carrier" evidence="6">
    <location>
        <begin position="1"/>
        <end position="77"/>
    </location>
</feature>
<keyword evidence="7" id="KW-0436">Ligase</keyword>
<dbReference type="GO" id="GO:0016874">
    <property type="term" value="F:ligase activity"/>
    <property type="evidence" value="ECO:0007669"/>
    <property type="project" value="UniProtKB-KW"/>
</dbReference>
<dbReference type="GO" id="GO:0070395">
    <property type="term" value="P:lipoteichoic acid biosynthetic process"/>
    <property type="evidence" value="ECO:0007669"/>
    <property type="project" value="UniProtKB-UniRule"/>
</dbReference>
<reference evidence="8" key="1">
    <citation type="submission" date="2015-03" db="EMBL/GenBank/DDBJ databases">
        <authorList>
            <person name="Urmite Genomes"/>
        </authorList>
    </citation>
    <scope>NUCLEOTIDE SEQUENCE [LARGE SCALE GENOMIC DNA]</scope>
    <source>
        <strain evidence="8">FF10</strain>
    </source>
</reference>
<dbReference type="GO" id="GO:0071555">
    <property type="term" value="P:cell wall organization"/>
    <property type="evidence" value="ECO:0007669"/>
    <property type="project" value="UniProtKB-KW"/>
</dbReference>
<dbReference type="InterPro" id="IPR036736">
    <property type="entry name" value="ACP-like_sf"/>
</dbReference>
<dbReference type="SUPFAM" id="SSF47336">
    <property type="entry name" value="ACP-like"/>
    <property type="match status" value="1"/>
</dbReference>
<dbReference type="NCBIfam" id="TIGR01688">
    <property type="entry name" value="dltC"/>
    <property type="match status" value="1"/>
</dbReference>
<evidence type="ECO:0000313" key="7">
    <source>
        <dbReference type="EMBL" id="CQR24270.1"/>
    </source>
</evidence>
<keyword evidence="2 5" id="KW-0963">Cytoplasm</keyword>